<organism evidence="1">
    <name type="scientific">uncultured Chloroflexi bacterium HF0200_09I09</name>
    <dbReference type="NCBI Taxonomy" id="710736"/>
    <lineage>
        <taxon>Bacteria</taxon>
        <taxon>Bacillati</taxon>
        <taxon>Chloroflexota</taxon>
        <taxon>environmental samples</taxon>
    </lineage>
</organism>
<reference evidence="1" key="1">
    <citation type="journal article" date="2011" name="Environ. Microbiol.">
        <title>Time-series analyses of Monterey Bay coastal microbial picoplankton using a 'genome proxy' microarray.</title>
        <authorList>
            <person name="Rich V.I."/>
            <person name="Pham V.D."/>
            <person name="Eppley J."/>
            <person name="Shi Y."/>
            <person name="DeLong E.F."/>
        </authorList>
    </citation>
    <scope>NUCLEOTIDE SEQUENCE</scope>
</reference>
<dbReference type="AlphaFoldDB" id="E0XU80"/>
<protein>
    <submittedName>
        <fullName evidence="1">Uncharacterized protein</fullName>
    </submittedName>
</protein>
<sequence length="60" mass="6626">MNYTEKAVSAVCPCTQSHNCHPNGCQNRGWYRIDGNPIPASDCYPGVNVRRASSEDVQVE</sequence>
<name>E0XU80_9CHLR</name>
<evidence type="ECO:0000313" key="1">
    <source>
        <dbReference type="EMBL" id="ADI17971.1"/>
    </source>
</evidence>
<proteinExistence type="predicted"/>
<dbReference type="EMBL" id="GU474878">
    <property type="protein sequence ID" value="ADI17971.1"/>
    <property type="molecule type" value="Genomic_DNA"/>
</dbReference>
<accession>E0XU80</accession>